<gene>
    <name evidence="2" type="ORF">EBO34_17655</name>
</gene>
<dbReference type="RefSeq" id="WP_122901034.1">
    <property type="nucleotide sequence ID" value="NZ_RHIB01000003.1"/>
</dbReference>
<sequence length="160" mass="18567">MPMEKEQLILDSNIIISFLTADSNLENAEGVFSLAEKGIIDFYFSYHVLVEVVVFFGAKRLIAYDEEGKPKNRIALPVRKITDILIPFFEKDFFVHPDKESLMRILKIFSKQQKLSTIYDLMIMYESSKLGINLVSEDRKLRSHEDFIGYSVGELIQKYT</sequence>
<keyword evidence="3" id="KW-1185">Reference proteome</keyword>
<feature type="domain" description="PIN" evidence="1">
    <location>
        <begin position="9"/>
        <end position="143"/>
    </location>
</feature>
<comment type="caution">
    <text evidence="2">The sequence shown here is derived from an EMBL/GenBank/DDBJ whole genome shotgun (WGS) entry which is preliminary data.</text>
</comment>
<dbReference type="SUPFAM" id="SSF88723">
    <property type="entry name" value="PIN domain-like"/>
    <property type="match status" value="1"/>
</dbReference>
<dbReference type="Pfam" id="PF01850">
    <property type="entry name" value="PIN"/>
    <property type="match status" value="1"/>
</dbReference>
<proteinExistence type="predicted"/>
<dbReference type="OrthoDB" id="9832299at2"/>
<dbReference type="AlphaFoldDB" id="A0A3M7TPE4"/>
<dbReference type="Gene3D" id="3.40.50.1010">
    <property type="entry name" value="5'-nuclease"/>
    <property type="match status" value="1"/>
</dbReference>
<dbReference type="EMBL" id="RHIB01000003">
    <property type="protein sequence ID" value="RNA67016.1"/>
    <property type="molecule type" value="Genomic_DNA"/>
</dbReference>
<dbReference type="InterPro" id="IPR029060">
    <property type="entry name" value="PIN-like_dom_sf"/>
</dbReference>
<evidence type="ECO:0000313" key="2">
    <source>
        <dbReference type="EMBL" id="RNA67016.1"/>
    </source>
</evidence>
<protein>
    <submittedName>
        <fullName evidence="2">PIN domain-containing protein</fullName>
    </submittedName>
</protein>
<reference evidence="2 3" key="1">
    <citation type="submission" date="2018-10" db="EMBL/GenBank/DDBJ databases">
        <title>Bacillus Keqinensis sp. nov., a moderately halophilic bacterium isolated from a saline-alkaline lake.</title>
        <authorList>
            <person name="Wang H."/>
        </authorList>
    </citation>
    <scope>NUCLEOTIDE SEQUENCE [LARGE SCALE GENOMIC DNA]</scope>
    <source>
        <strain evidence="2 3">KQ-3</strain>
    </source>
</reference>
<evidence type="ECO:0000259" key="1">
    <source>
        <dbReference type="Pfam" id="PF01850"/>
    </source>
</evidence>
<dbReference type="InterPro" id="IPR002716">
    <property type="entry name" value="PIN_dom"/>
</dbReference>
<dbReference type="Proteomes" id="UP000278746">
    <property type="component" value="Unassembled WGS sequence"/>
</dbReference>
<organism evidence="2 3">
    <name type="scientific">Alteribacter keqinensis</name>
    <dbReference type="NCBI Taxonomy" id="2483800"/>
    <lineage>
        <taxon>Bacteria</taxon>
        <taxon>Bacillati</taxon>
        <taxon>Bacillota</taxon>
        <taxon>Bacilli</taxon>
        <taxon>Bacillales</taxon>
        <taxon>Bacillaceae</taxon>
        <taxon>Alteribacter</taxon>
    </lineage>
</organism>
<evidence type="ECO:0000313" key="3">
    <source>
        <dbReference type="Proteomes" id="UP000278746"/>
    </source>
</evidence>
<name>A0A3M7TPE4_9BACI</name>
<accession>A0A3M7TPE4</accession>